<name>A0A5B7HD92_PORTR</name>
<feature type="domain" description="DUF7869" evidence="2">
    <location>
        <begin position="82"/>
        <end position="162"/>
    </location>
</feature>
<dbReference type="OrthoDB" id="6781302at2759"/>
<dbReference type="PANTHER" id="PTHR34415:SF1">
    <property type="entry name" value="INTEGRASE CATALYTIC DOMAIN-CONTAINING PROTEIN"/>
    <property type="match status" value="1"/>
</dbReference>
<feature type="compositionally biased region" description="Acidic residues" evidence="1">
    <location>
        <begin position="257"/>
        <end position="272"/>
    </location>
</feature>
<accession>A0A5B7HD92</accession>
<reference evidence="3 4" key="1">
    <citation type="submission" date="2019-05" db="EMBL/GenBank/DDBJ databases">
        <title>Another draft genome of Portunus trituberculatus and its Hox gene families provides insights of decapod evolution.</title>
        <authorList>
            <person name="Jeong J.-H."/>
            <person name="Song I."/>
            <person name="Kim S."/>
            <person name="Choi T."/>
            <person name="Kim D."/>
            <person name="Ryu S."/>
            <person name="Kim W."/>
        </authorList>
    </citation>
    <scope>NUCLEOTIDE SEQUENCE [LARGE SCALE GENOMIC DNA]</scope>
    <source>
        <tissue evidence="3">Muscle</tissue>
    </source>
</reference>
<feature type="region of interest" description="Disordered" evidence="1">
    <location>
        <begin position="244"/>
        <end position="272"/>
    </location>
</feature>
<comment type="caution">
    <text evidence="3">The sequence shown here is derived from an EMBL/GenBank/DDBJ whole genome shotgun (WGS) entry which is preliminary data.</text>
</comment>
<keyword evidence="4" id="KW-1185">Reference proteome</keyword>
<dbReference type="PANTHER" id="PTHR34415">
    <property type="entry name" value="INTEGRASE CATALYTIC DOMAIN-CONTAINING PROTEIN"/>
    <property type="match status" value="1"/>
</dbReference>
<evidence type="ECO:0000259" key="2">
    <source>
        <dbReference type="Pfam" id="PF25273"/>
    </source>
</evidence>
<feature type="compositionally biased region" description="Basic and acidic residues" evidence="1">
    <location>
        <begin position="244"/>
        <end position="256"/>
    </location>
</feature>
<dbReference type="Pfam" id="PF25273">
    <property type="entry name" value="DUF7869"/>
    <property type="match status" value="1"/>
</dbReference>
<evidence type="ECO:0000313" key="3">
    <source>
        <dbReference type="EMBL" id="MPC67956.1"/>
    </source>
</evidence>
<dbReference type="EMBL" id="VSRR010027021">
    <property type="protein sequence ID" value="MPC67956.1"/>
    <property type="molecule type" value="Genomic_DNA"/>
</dbReference>
<evidence type="ECO:0000313" key="4">
    <source>
        <dbReference type="Proteomes" id="UP000324222"/>
    </source>
</evidence>
<evidence type="ECO:0000256" key="1">
    <source>
        <dbReference type="SAM" id="MobiDB-lite"/>
    </source>
</evidence>
<organism evidence="3 4">
    <name type="scientific">Portunus trituberculatus</name>
    <name type="common">Swimming crab</name>
    <name type="synonym">Neptunus trituberculatus</name>
    <dbReference type="NCBI Taxonomy" id="210409"/>
    <lineage>
        <taxon>Eukaryota</taxon>
        <taxon>Metazoa</taxon>
        <taxon>Ecdysozoa</taxon>
        <taxon>Arthropoda</taxon>
        <taxon>Crustacea</taxon>
        <taxon>Multicrustacea</taxon>
        <taxon>Malacostraca</taxon>
        <taxon>Eumalacostraca</taxon>
        <taxon>Eucarida</taxon>
        <taxon>Decapoda</taxon>
        <taxon>Pleocyemata</taxon>
        <taxon>Brachyura</taxon>
        <taxon>Eubrachyura</taxon>
        <taxon>Portunoidea</taxon>
        <taxon>Portunidae</taxon>
        <taxon>Portuninae</taxon>
        <taxon>Portunus</taxon>
    </lineage>
</organism>
<dbReference type="AlphaFoldDB" id="A0A5B7HD92"/>
<protein>
    <recommendedName>
        <fullName evidence="2">DUF7869 domain-containing protein</fullName>
    </recommendedName>
</protein>
<proteinExistence type="predicted"/>
<gene>
    <name evidence="3" type="ORF">E2C01_062143</name>
</gene>
<dbReference type="InterPro" id="IPR057191">
    <property type="entry name" value="DUF7869"/>
</dbReference>
<dbReference type="Proteomes" id="UP000324222">
    <property type="component" value="Unassembled WGS sequence"/>
</dbReference>
<sequence>MRLTKIWHEEGKHILKELAANDDGDCRVICFDLQQTLPVPRISTNIAYYKRKLWMYNLYIHDLKANKSKFYVWDEVNGGQGSVEIVACLNRWIEEEYAKAPFHKLKVVTDNSGGQNKNINVILYYLKQIHDGKFKIIEHLFLVPGHSYMPCDRAFGNIEKCVRGFQDARRFVLKDNFSEGYLVGMDYNTPLGSVRLMKGTVHLAPKYPHPIQLRKGKVKHLKDLLSFILEQYRGYLQHVITEQEHAPENAEPHQEESSDEEDVDNTLMDYDS</sequence>